<dbReference type="GO" id="GO:0008800">
    <property type="term" value="F:beta-lactamase activity"/>
    <property type="evidence" value="ECO:0007669"/>
    <property type="project" value="UniProtKB-EC"/>
</dbReference>
<accession>A0A844Z6Y2</accession>
<dbReference type="Gene3D" id="3.40.710.10">
    <property type="entry name" value="DD-peptidase/beta-lactamase superfamily"/>
    <property type="match status" value="1"/>
</dbReference>
<dbReference type="Pfam" id="PF13354">
    <property type="entry name" value="Beta-lactamase2"/>
    <property type="match status" value="1"/>
</dbReference>
<dbReference type="InterPro" id="IPR012338">
    <property type="entry name" value="Beta-lactam/transpept-like"/>
</dbReference>
<reference evidence="4 5" key="1">
    <citation type="submission" date="2019-12" db="EMBL/GenBank/DDBJ databases">
        <title>Genomic-based taxomic classification of the family Erythrobacteraceae.</title>
        <authorList>
            <person name="Xu L."/>
        </authorList>
    </citation>
    <scope>NUCLEOTIDE SEQUENCE [LARGE SCALE GENOMIC DNA]</scope>
    <source>
        <strain evidence="4 5">KCTC 42006</strain>
    </source>
</reference>
<name>A0A844Z6Y2_9SPHN</name>
<evidence type="ECO:0000259" key="3">
    <source>
        <dbReference type="Pfam" id="PF13354"/>
    </source>
</evidence>
<evidence type="ECO:0000313" key="4">
    <source>
        <dbReference type="EMBL" id="MXO83558.1"/>
    </source>
</evidence>
<proteinExistence type="predicted"/>
<dbReference type="InterPro" id="IPR000871">
    <property type="entry name" value="Beta-lactam_class-A"/>
</dbReference>
<dbReference type="Proteomes" id="UP000460290">
    <property type="component" value="Unassembled WGS sequence"/>
</dbReference>
<comment type="caution">
    <text evidence="4">The sequence shown here is derived from an EMBL/GenBank/DDBJ whole genome shotgun (WGS) entry which is preliminary data.</text>
</comment>
<dbReference type="EMBL" id="WTYZ01000001">
    <property type="protein sequence ID" value="MXO83558.1"/>
    <property type="molecule type" value="Genomic_DNA"/>
</dbReference>
<dbReference type="InterPro" id="IPR045155">
    <property type="entry name" value="Beta-lactam_cat"/>
</dbReference>
<keyword evidence="4" id="KW-0378">Hydrolase</keyword>
<dbReference type="OrthoDB" id="108135at2"/>
<sequence length="433" mass="46507">MISRLATSYAPICLALSIPAVATPATAWAQKAEQSPLELRADDTAALIQGTKEPENIFAPIMLAAVPPAQFKAISEQLIAQHGALQGVESVTPLDATSGTAVLRFAKALVTVTLSLEQAEPNLINGLRITNVETLNDSMEKIKADLDALPGEVGVLFSKLDESSFPALARNAGTQYAIGSTFKLYILSALARSIEAGERKWSDVVELDRQSFPSGRMQNWPKGAPVTLQTLATMMITISDNTATDMLLYEVGRDAVEAELIASGHSDPDRTLPFLSTLQMFALKGSPGNLAKYVAADETTQRMILADFEDDVGGDPDKVTPPRFTSPTAIDTVEWFASGQDLQKLLRRIVDLSDPTARNIMGISPALPGPVTEKWAYVGYKGGSEPGVLNLTWLLQDKVGGWHVLSLSWNNTEANVDNAALDGLAQRILAFSD</sequence>
<keyword evidence="5" id="KW-1185">Reference proteome</keyword>
<dbReference type="GO" id="GO:0046677">
    <property type="term" value="P:response to antibiotic"/>
    <property type="evidence" value="ECO:0007669"/>
    <property type="project" value="InterPro"/>
</dbReference>
<dbReference type="PANTHER" id="PTHR35333:SF5">
    <property type="entry name" value="CONSERVED LIPOPROTEIN LPQF-RELATED"/>
    <property type="match status" value="1"/>
</dbReference>
<dbReference type="SUPFAM" id="SSF56601">
    <property type="entry name" value="beta-lactamase/transpeptidase-like"/>
    <property type="match status" value="1"/>
</dbReference>
<keyword evidence="2" id="KW-0732">Signal</keyword>
<dbReference type="GO" id="GO:0030655">
    <property type="term" value="P:beta-lactam antibiotic catabolic process"/>
    <property type="evidence" value="ECO:0007669"/>
    <property type="project" value="InterPro"/>
</dbReference>
<gene>
    <name evidence="4" type="ORF">GRI35_09315</name>
</gene>
<feature type="chain" id="PRO_5032592001" evidence="2">
    <location>
        <begin position="23"/>
        <end position="433"/>
    </location>
</feature>
<dbReference type="RefSeq" id="WP_160613901.1">
    <property type="nucleotide sequence ID" value="NZ_JAUFQM010000001.1"/>
</dbReference>
<feature type="domain" description="Beta-lactamase class A catalytic" evidence="3">
    <location>
        <begin position="159"/>
        <end position="264"/>
    </location>
</feature>
<evidence type="ECO:0000313" key="5">
    <source>
        <dbReference type="Proteomes" id="UP000460290"/>
    </source>
</evidence>
<evidence type="ECO:0000256" key="1">
    <source>
        <dbReference type="ARBA" id="ARBA00001526"/>
    </source>
</evidence>
<comment type="catalytic activity">
    <reaction evidence="1">
        <text>a beta-lactam + H2O = a substituted beta-amino acid</text>
        <dbReference type="Rhea" id="RHEA:20401"/>
        <dbReference type="ChEBI" id="CHEBI:15377"/>
        <dbReference type="ChEBI" id="CHEBI:35627"/>
        <dbReference type="ChEBI" id="CHEBI:140347"/>
        <dbReference type="EC" id="3.5.2.6"/>
    </reaction>
</comment>
<dbReference type="AlphaFoldDB" id="A0A844Z6Y2"/>
<dbReference type="PANTHER" id="PTHR35333">
    <property type="entry name" value="BETA-LACTAMASE"/>
    <property type="match status" value="1"/>
</dbReference>
<evidence type="ECO:0000256" key="2">
    <source>
        <dbReference type="SAM" id="SignalP"/>
    </source>
</evidence>
<protein>
    <submittedName>
        <fullName evidence="4">Serine hydrolase</fullName>
    </submittedName>
</protein>
<organism evidence="4 5">
    <name type="scientific">Pontixanthobacter aestiaquae</name>
    <dbReference type="NCBI Taxonomy" id="1509367"/>
    <lineage>
        <taxon>Bacteria</taxon>
        <taxon>Pseudomonadati</taxon>
        <taxon>Pseudomonadota</taxon>
        <taxon>Alphaproteobacteria</taxon>
        <taxon>Sphingomonadales</taxon>
        <taxon>Erythrobacteraceae</taxon>
        <taxon>Pontixanthobacter</taxon>
    </lineage>
</organism>
<feature type="signal peptide" evidence="2">
    <location>
        <begin position="1"/>
        <end position="22"/>
    </location>
</feature>